<dbReference type="CDD" id="cd01650">
    <property type="entry name" value="RT_nLTR_like"/>
    <property type="match status" value="1"/>
</dbReference>
<dbReference type="SUPFAM" id="SSF56672">
    <property type="entry name" value="DNA/RNA polymerases"/>
    <property type="match status" value="1"/>
</dbReference>
<dbReference type="InterPro" id="IPR043502">
    <property type="entry name" value="DNA/RNA_pol_sf"/>
</dbReference>
<evidence type="ECO:0000313" key="2">
    <source>
        <dbReference type="EMBL" id="RHN73206.1"/>
    </source>
</evidence>
<dbReference type="PANTHER" id="PTHR46890:SF48">
    <property type="entry name" value="RNA-DIRECTED DNA POLYMERASE"/>
    <property type="match status" value="1"/>
</dbReference>
<feature type="domain" description="Reverse transcriptase" evidence="1">
    <location>
        <begin position="21"/>
        <end position="128"/>
    </location>
</feature>
<organism evidence="2">
    <name type="scientific">Medicago truncatula</name>
    <name type="common">Barrel medic</name>
    <name type="synonym">Medicago tribuloides</name>
    <dbReference type="NCBI Taxonomy" id="3880"/>
    <lineage>
        <taxon>Eukaryota</taxon>
        <taxon>Viridiplantae</taxon>
        <taxon>Streptophyta</taxon>
        <taxon>Embryophyta</taxon>
        <taxon>Tracheophyta</taxon>
        <taxon>Spermatophyta</taxon>
        <taxon>Magnoliopsida</taxon>
        <taxon>eudicotyledons</taxon>
        <taxon>Gunneridae</taxon>
        <taxon>Pentapetalae</taxon>
        <taxon>rosids</taxon>
        <taxon>fabids</taxon>
        <taxon>Fabales</taxon>
        <taxon>Fabaceae</taxon>
        <taxon>Papilionoideae</taxon>
        <taxon>50 kb inversion clade</taxon>
        <taxon>NPAAA clade</taxon>
        <taxon>Hologalegina</taxon>
        <taxon>IRL clade</taxon>
        <taxon>Trifolieae</taxon>
        <taxon>Medicago</taxon>
    </lineage>
</organism>
<keyword evidence="2" id="KW-0548">Nucleotidyltransferase</keyword>
<proteinExistence type="predicted"/>
<keyword evidence="2" id="KW-0695">RNA-directed DNA polymerase</keyword>
<sequence>MSCVKSVAPYETNICLVPKCDNPNNMKDLRPISLCNVLYKMVSELLANRLKRCLDHCVSSEQSPFVEGRPILDNVLIAMEIIHVMKHNTKGYRGDLALKIDISKAYDQVDWGFLRVVLVKTGFDAKWVEWMMM</sequence>
<accession>A0A396J536</accession>
<comment type="caution">
    <text evidence="2">The sequence shown here is derived from an EMBL/GenBank/DDBJ whole genome shotgun (WGS) entry which is preliminary data.</text>
</comment>
<dbReference type="GO" id="GO:0003964">
    <property type="term" value="F:RNA-directed DNA polymerase activity"/>
    <property type="evidence" value="ECO:0007669"/>
    <property type="project" value="UniProtKB-KW"/>
</dbReference>
<dbReference type="EMBL" id="PSQE01000002">
    <property type="protein sequence ID" value="RHN73206.1"/>
    <property type="molecule type" value="Genomic_DNA"/>
</dbReference>
<name>A0A396J536_MEDTR</name>
<dbReference type="EC" id="2.7.7.49" evidence="2"/>
<gene>
    <name evidence="2" type="ORF">MtrunA17_Chr2g0295981</name>
</gene>
<dbReference type="AlphaFoldDB" id="A0A396J536"/>
<dbReference type="Gramene" id="rna8996">
    <property type="protein sequence ID" value="RHN73206.1"/>
    <property type="gene ID" value="gene8996"/>
</dbReference>
<dbReference type="InterPro" id="IPR000477">
    <property type="entry name" value="RT_dom"/>
</dbReference>
<reference evidence="2" key="1">
    <citation type="journal article" date="2018" name="Nat. Plants">
        <title>Whole-genome landscape of Medicago truncatula symbiotic genes.</title>
        <authorList>
            <person name="Pecrix Y."/>
            <person name="Gamas P."/>
            <person name="Carrere S."/>
        </authorList>
    </citation>
    <scope>NUCLEOTIDE SEQUENCE</scope>
    <source>
        <tissue evidence="2">Leaves</tissue>
    </source>
</reference>
<evidence type="ECO:0000259" key="1">
    <source>
        <dbReference type="Pfam" id="PF00078"/>
    </source>
</evidence>
<dbReference type="PANTHER" id="PTHR46890">
    <property type="entry name" value="NON-LTR RETROLELEMENT REVERSE TRANSCRIPTASE-LIKE PROTEIN-RELATED"/>
    <property type="match status" value="1"/>
</dbReference>
<keyword evidence="2" id="KW-0808">Transferase</keyword>
<protein>
    <submittedName>
        <fullName evidence="2">Putative RNA-directed DNA polymerase</fullName>
        <ecNumber evidence="2">2.7.7.49</ecNumber>
    </submittedName>
</protein>
<dbReference type="Proteomes" id="UP000265566">
    <property type="component" value="Chromosome 2"/>
</dbReference>
<dbReference type="Pfam" id="PF00078">
    <property type="entry name" value="RVT_1"/>
    <property type="match status" value="1"/>
</dbReference>
<dbReference type="InterPro" id="IPR052343">
    <property type="entry name" value="Retrotransposon-Effector_Assoc"/>
</dbReference>